<dbReference type="AlphaFoldDB" id="A0A4R2KXL3"/>
<proteinExistence type="predicted"/>
<comment type="caution">
    <text evidence="2">The sequence shown here is derived from an EMBL/GenBank/DDBJ whole genome shotgun (WGS) entry which is preliminary data.</text>
</comment>
<protein>
    <submittedName>
        <fullName evidence="2">Uncharacterized protein</fullName>
    </submittedName>
</protein>
<dbReference type="OrthoDB" id="1708171at2"/>
<evidence type="ECO:0000256" key="1">
    <source>
        <dbReference type="SAM" id="Coils"/>
    </source>
</evidence>
<dbReference type="Gene3D" id="1.20.5.170">
    <property type="match status" value="1"/>
</dbReference>
<organism evidence="2 3">
    <name type="scientific">Marinisporobacter balticus</name>
    <dbReference type="NCBI Taxonomy" id="2018667"/>
    <lineage>
        <taxon>Bacteria</taxon>
        <taxon>Bacillati</taxon>
        <taxon>Bacillota</taxon>
        <taxon>Clostridia</taxon>
        <taxon>Peptostreptococcales</taxon>
        <taxon>Thermotaleaceae</taxon>
        <taxon>Marinisporobacter</taxon>
    </lineage>
</organism>
<accession>A0A4R2KXL3</accession>
<reference evidence="2 3" key="1">
    <citation type="submission" date="2019-03" db="EMBL/GenBank/DDBJ databases">
        <title>Genomic Encyclopedia of Type Strains, Phase IV (KMG-IV): sequencing the most valuable type-strain genomes for metagenomic binning, comparative biology and taxonomic classification.</title>
        <authorList>
            <person name="Goeker M."/>
        </authorList>
    </citation>
    <scope>NUCLEOTIDE SEQUENCE [LARGE SCALE GENOMIC DNA]</scope>
    <source>
        <strain evidence="2 3">DSM 102940</strain>
    </source>
</reference>
<keyword evidence="1" id="KW-0175">Coiled coil</keyword>
<sequence length="100" mass="11564">MEKTLNLILEKLDSMDLEIKTINHRLEKLEQGQAKLEQGQAKLEQGQQEIKDHLTQLDIKNADRHRNINHKIDNLSKDLSSVEIITSKNWNDIALLKAVK</sequence>
<dbReference type="SUPFAM" id="SSF57997">
    <property type="entry name" value="Tropomyosin"/>
    <property type="match status" value="1"/>
</dbReference>
<feature type="coiled-coil region" evidence="1">
    <location>
        <begin position="12"/>
        <end position="56"/>
    </location>
</feature>
<evidence type="ECO:0000313" key="2">
    <source>
        <dbReference type="EMBL" id="TCO78764.1"/>
    </source>
</evidence>
<keyword evidence="3" id="KW-1185">Reference proteome</keyword>
<dbReference type="EMBL" id="SLWV01000004">
    <property type="protein sequence ID" value="TCO78764.1"/>
    <property type="molecule type" value="Genomic_DNA"/>
</dbReference>
<gene>
    <name evidence="2" type="ORF">EV214_104151</name>
</gene>
<dbReference type="Proteomes" id="UP000294919">
    <property type="component" value="Unassembled WGS sequence"/>
</dbReference>
<dbReference type="RefSeq" id="WP_132243322.1">
    <property type="nucleotide sequence ID" value="NZ_SLWV01000004.1"/>
</dbReference>
<name>A0A4R2KXL3_9FIRM</name>
<evidence type="ECO:0000313" key="3">
    <source>
        <dbReference type="Proteomes" id="UP000294919"/>
    </source>
</evidence>